<dbReference type="AlphaFoldDB" id="A0A1L9RAB1"/>
<dbReference type="RefSeq" id="XP_040685527.1">
    <property type="nucleotide sequence ID" value="XM_040838712.1"/>
</dbReference>
<name>A0A1L9RAB1_ASPWE</name>
<sequence length="135" mass="15487">MRLTVTPLASLVITKTIAESPNRRLTLRFLIVIAVSYSLFWVRSAVAQPTQSAPHLPWSMLDAFRRLGIWAFQGLSRGEAPWERLMRWEKLWPNRQKGRKNISLSQKNLWSAWRMRTFLYCCVLAAATGGLGEIA</sequence>
<keyword evidence="1" id="KW-0812">Transmembrane</keyword>
<evidence type="ECO:0000313" key="3">
    <source>
        <dbReference type="Proteomes" id="UP000184383"/>
    </source>
</evidence>
<evidence type="ECO:0000256" key="1">
    <source>
        <dbReference type="SAM" id="Phobius"/>
    </source>
</evidence>
<dbReference type="GeneID" id="63754560"/>
<reference evidence="3" key="1">
    <citation type="journal article" date="2017" name="Genome Biol.">
        <title>Comparative genomics reveals high biological diversity and specific adaptations in the industrially and medically important fungal genus Aspergillus.</title>
        <authorList>
            <person name="de Vries R.P."/>
            <person name="Riley R."/>
            <person name="Wiebenga A."/>
            <person name="Aguilar-Osorio G."/>
            <person name="Amillis S."/>
            <person name="Uchima C.A."/>
            <person name="Anderluh G."/>
            <person name="Asadollahi M."/>
            <person name="Askin M."/>
            <person name="Barry K."/>
            <person name="Battaglia E."/>
            <person name="Bayram O."/>
            <person name="Benocci T."/>
            <person name="Braus-Stromeyer S.A."/>
            <person name="Caldana C."/>
            <person name="Canovas D."/>
            <person name="Cerqueira G.C."/>
            <person name="Chen F."/>
            <person name="Chen W."/>
            <person name="Choi C."/>
            <person name="Clum A."/>
            <person name="Dos Santos R.A."/>
            <person name="Damasio A.R."/>
            <person name="Diallinas G."/>
            <person name="Emri T."/>
            <person name="Fekete E."/>
            <person name="Flipphi M."/>
            <person name="Freyberg S."/>
            <person name="Gallo A."/>
            <person name="Gournas C."/>
            <person name="Habgood R."/>
            <person name="Hainaut M."/>
            <person name="Harispe M.L."/>
            <person name="Henrissat B."/>
            <person name="Hilden K.S."/>
            <person name="Hope R."/>
            <person name="Hossain A."/>
            <person name="Karabika E."/>
            <person name="Karaffa L."/>
            <person name="Karanyi Z."/>
            <person name="Krasevec N."/>
            <person name="Kuo A."/>
            <person name="Kusch H."/>
            <person name="LaButti K."/>
            <person name="Lagendijk E.L."/>
            <person name="Lapidus A."/>
            <person name="Levasseur A."/>
            <person name="Lindquist E."/>
            <person name="Lipzen A."/>
            <person name="Logrieco A.F."/>
            <person name="MacCabe A."/>
            <person name="Maekelae M.R."/>
            <person name="Malavazi I."/>
            <person name="Melin P."/>
            <person name="Meyer V."/>
            <person name="Mielnichuk N."/>
            <person name="Miskei M."/>
            <person name="Molnar A.P."/>
            <person name="Mule G."/>
            <person name="Ngan C.Y."/>
            <person name="Orejas M."/>
            <person name="Orosz E."/>
            <person name="Ouedraogo J.P."/>
            <person name="Overkamp K.M."/>
            <person name="Park H.-S."/>
            <person name="Perrone G."/>
            <person name="Piumi F."/>
            <person name="Punt P.J."/>
            <person name="Ram A.F."/>
            <person name="Ramon A."/>
            <person name="Rauscher S."/>
            <person name="Record E."/>
            <person name="Riano-Pachon D.M."/>
            <person name="Robert V."/>
            <person name="Roehrig J."/>
            <person name="Ruller R."/>
            <person name="Salamov A."/>
            <person name="Salih N.S."/>
            <person name="Samson R.A."/>
            <person name="Sandor E."/>
            <person name="Sanguinetti M."/>
            <person name="Schuetze T."/>
            <person name="Sepcic K."/>
            <person name="Shelest E."/>
            <person name="Sherlock G."/>
            <person name="Sophianopoulou V."/>
            <person name="Squina F.M."/>
            <person name="Sun H."/>
            <person name="Susca A."/>
            <person name="Todd R.B."/>
            <person name="Tsang A."/>
            <person name="Unkles S.E."/>
            <person name="van de Wiele N."/>
            <person name="van Rossen-Uffink D."/>
            <person name="Oliveira J.V."/>
            <person name="Vesth T.C."/>
            <person name="Visser J."/>
            <person name="Yu J.-H."/>
            <person name="Zhou M."/>
            <person name="Andersen M.R."/>
            <person name="Archer D.B."/>
            <person name="Baker S.E."/>
            <person name="Benoit I."/>
            <person name="Brakhage A.A."/>
            <person name="Braus G.H."/>
            <person name="Fischer R."/>
            <person name="Frisvad J.C."/>
            <person name="Goldman G.H."/>
            <person name="Houbraken J."/>
            <person name="Oakley B."/>
            <person name="Pocsi I."/>
            <person name="Scazzocchio C."/>
            <person name="Seiboth B."/>
            <person name="vanKuyk P.A."/>
            <person name="Wortman J."/>
            <person name="Dyer P.S."/>
            <person name="Grigoriev I.V."/>
        </authorList>
    </citation>
    <scope>NUCLEOTIDE SEQUENCE [LARGE SCALE GENOMIC DNA]</scope>
    <source>
        <strain evidence="3">DTO 134E9</strain>
    </source>
</reference>
<proteinExistence type="predicted"/>
<dbReference type="Proteomes" id="UP000184383">
    <property type="component" value="Unassembled WGS sequence"/>
</dbReference>
<feature type="transmembrane region" description="Helical" evidence="1">
    <location>
        <begin position="28"/>
        <end position="46"/>
    </location>
</feature>
<keyword evidence="1" id="KW-0472">Membrane</keyword>
<evidence type="ECO:0000313" key="2">
    <source>
        <dbReference type="EMBL" id="OJJ31850.1"/>
    </source>
</evidence>
<accession>A0A1L9RAB1</accession>
<dbReference type="VEuPathDB" id="FungiDB:ASPWEDRAFT_638863"/>
<gene>
    <name evidence="2" type="ORF">ASPWEDRAFT_638863</name>
</gene>
<protein>
    <submittedName>
        <fullName evidence="2">Uncharacterized protein</fullName>
    </submittedName>
</protein>
<keyword evidence="1" id="KW-1133">Transmembrane helix</keyword>
<dbReference type="EMBL" id="KV878215">
    <property type="protein sequence ID" value="OJJ31850.1"/>
    <property type="molecule type" value="Genomic_DNA"/>
</dbReference>
<organism evidence="2 3">
    <name type="scientific">Aspergillus wentii DTO 134E9</name>
    <dbReference type="NCBI Taxonomy" id="1073089"/>
    <lineage>
        <taxon>Eukaryota</taxon>
        <taxon>Fungi</taxon>
        <taxon>Dikarya</taxon>
        <taxon>Ascomycota</taxon>
        <taxon>Pezizomycotina</taxon>
        <taxon>Eurotiomycetes</taxon>
        <taxon>Eurotiomycetidae</taxon>
        <taxon>Eurotiales</taxon>
        <taxon>Aspergillaceae</taxon>
        <taxon>Aspergillus</taxon>
        <taxon>Aspergillus subgen. Cremei</taxon>
    </lineage>
</organism>
<keyword evidence="3" id="KW-1185">Reference proteome</keyword>